<evidence type="ECO:0000256" key="2">
    <source>
        <dbReference type="ARBA" id="ARBA00001946"/>
    </source>
</evidence>
<comment type="cofactor">
    <cofactor evidence="2">
        <name>Mg(2+)</name>
        <dbReference type="ChEBI" id="CHEBI:18420"/>
    </cofactor>
</comment>
<dbReference type="EMBL" id="CP019605">
    <property type="protein sequence ID" value="AQP46091.1"/>
    <property type="molecule type" value="Genomic_DNA"/>
</dbReference>
<keyword evidence="8 14" id="KW-0963">Cytoplasm</keyword>
<dbReference type="InterPro" id="IPR024567">
    <property type="entry name" value="RNase_HII/HIII_dom"/>
</dbReference>
<dbReference type="InterPro" id="IPR012337">
    <property type="entry name" value="RNaseH-like_sf"/>
</dbReference>
<evidence type="ECO:0000256" key="3">
    <source>
        <dbReference type="ARBA" id="ARBA00004065"/>
    </source>
</evidence>
<keyword evidence="12 14" id="KW-0378">Hydrolase</keyword>
<evidence type="ECO:0000256" key="8">
    <source>
        <dbReference type="ARBA" id="ARBA00022490"/>
    </source>
</evidence>
<evidence type="ECO:0000256" key="7">
    <source>
        <dbReference type="ARBA" id="ARBA00019179"/>
    </source>
</evidence>
<evidence type="ECO:0000256" key="12">
    <source>
        <dbReference type="ARBA" id="ARBA00022801"/>
    </source>
</evidence>
<evidence type="ECO:0000313" key="17">
    <source>
        <dbReference type="EMBL" id="AQP46091.1"/>
    </source>
</evidence>
<dbReference type="NCBIfam" id="NF000598">
    <property type="entry name" value="PRK00015.2-2"/>
    <property type="match status" value="1"/>
</dbReference>
<keyword evidence="9 14" id="KW-0540">Nuclease</keyword>
<evidence type="ECO:0000256" key="14">
    <source>
        <dbReference type="HAMAP-Rule" id="MF_00052"/>
    </source>
</evidence>
<dbReference type="GO" id="GO:0005737">
    <property type="term" value="C:cytoplasm"/>
    <property type="evidence" value="ECO:0007669"/>
    <property type="project" value="UniProtKB-SubCell"/>
</dbReference>
<accession>A0A1Q2CIZ9</accession>
<keyword evidence="13 14" id="KW-0464">Manganese</keyword>
<dbReference type="STRING" id="1610493.RPIT_08555"/>
<evidence type="ECO:0000256" key="11">
    <source>
        <dbReference type="ARBA" id="ARBA00022759"/>
    </source>
</evidence>
<evidence type="ECO:0000256" key="9">
    <source>
        <dbReference type="ARBA" id="ARBA00022722"/>
    </source>
</evidence>
<dbReference type="OrthoDB" id="9803420at2"/>
<feature type="binding site" evidence="14 15">
    <location>
        <position position="28"/>
    </location>
    <ligand>
        <name>a divalent metal cation</name>
        <dbReference type="ChEBI" id="CHEBI:60240"/>
    </ligand>
</feature>
<dbReference type="GO" id="GO:0043137">
    <property type="term" value="P:DNA replication, removal of RNA primer"/>
    <property type="evidence" value="ECO:0007669"/>
    <property type="project" value="TreeGrafter"/>
</dbReference>
<dbReference type="NCBIfam" id="NF000595">
    <property type="entry name" value="PRK00015.1-3"/>
    <property type="match status" value="1"/>
</dbReference>
<comment type="catalytic activity">
    <reaction evidence="1 14 15 16">
        <text>Endonucleolytic cleavage to 5'-phosphomonoester.</text>
        <dbReference type="EC" id="3.1.26.4"/>
    </reaction>
</comment>
<dbReference type="Pfam" id="PF01351">
    <property type="entry name" value="RNase_HII"/>
    <property type="match status" value="1"/>
</dbReference>
<evidence type="ECO:0000256" key="1">
    <source>
        <dbReference type="ARBA" id="ARBA00000077"/>
    </source>
</evidence>
<dbReference type="RefSeq" id="WP_077344276.1">
    <property type="nucleotide sequence ID" value="NZ_CP019605.1"/>
</dbReference>
<dbReference type="InterPro" id="IPR022898">
    <property type="entry name" value="RNase_HII"/>
</dbReference>
<feature type="binding site" evidence="14 15">
    <location>
        <position position="27"/>
    </location>
    <ligand>
        <name>a divalent metal cation</name>
        <dbReference type="ChEBI" id="CHEBI:60240"/>
    </ligand>
</feature>
<comment type="similarity">
    <text evidence="5 14 16">Belongs to the RNase HII family.</text>
</comment>
<sequence>MIRPGRGAYGYERALARAGLGPVAGADEAGRGACAGPLVAAAVILHPQRPIGGLDDSKALTPQARERLYDEILRRAVAVAWAAVEADECDRLGMHQADLQGLRRAVGRLETAPNYVLTDGFPVDGLGVPGLAMWKGDKVAACVSAASIIAKVTRDRIMQEHDATFPEYGFRVHKGYCTSMHQSALEEHGPSPIHRWCFDNVVRAARSDRVGRL</sequence>
<dbReference type="PROSITE" id="PS51975">
    <property type="entry name" value="RNASE_H_2"/>
    <property type="match status" value="1"/>
</dbReference>
<evidence type="ECO:0000256" key="6">
    <source>
        <dbReference type="ARBA" id="ARBA00012180"/>
    </source>
</evidence>
<dbReference type="InterPro" id="IPR036397">
    <property type="entry name" value="RNaseH_sf"/>
</dbReference>
<evidence type="ECO:0000256" key="4">
    <source>
        <dbReference type="ARBA" id="ARBA00004496"/>
    </source>
</evidence>
<protein>
    <recommendedName>
        <fullName evidence="7 14">Ribonuclease HII</fullName>
        <shortName evidence="14">RNase HII</shortName>
        <ecNumber evidence="6 14">3.1.26.4</ecNumber>
    </recommendedName>
</protein>
<dbReference type="GO" id="GO:0006298">
    <property type="term" value="P:mismatch repair"/>
    <property type="evidence" value="ECO:0007669"/>
    <property type="project" value="TreeGrafter"/>
</dbReference>
<evidence type="ECO:0000256" key="10">
    <source>
        <dbReference type="ARBA" id="ARBA00022723"/>
    </source>
</evidence>
<keyword evidence="11 14" id="KW-0255">Endonuclease</keyword>
<comment type="function">
    <text evidence="3 14 16">Endonuclease that specifically degrades the RNA of RNA-DNA hybrids.</text>
</comment>
<dbReference type="KEGG" id="tfl:RPIT_08555"/>
<gene>
    <name evidence="14" type="primary">rnhB</name>
    <name evidence="17" type="ORF">RPIT_08555</name>
</gene>
<evidence type="ECO:0000313" key="18">
    <source>
        <dbReference type="Proteomes" id="UP000188324"/>
    </source>
</evidence>
<dbReference type="HAMAP" id="MF_00052_B">
    <property type="entry name" value="RNase_HII_B"/>
    <property type="match status" value="1"/>
</dbReference>
<dbReference type="Gene3D" id="3.30.420.10">
    <property type="entry name" value="Ribonuclease H-like superfamily/Ribonuclease H"/>
    <property type="match status" value="1"/>
</dbReference>
<dbReference type="GO" id="GO:0003723">
    <property type="term" value="F:RNA binding"/>
    <property type="evidence" value="ECO:0007669"/>
    <property type="project" value="UniProtKB-UniRule"/>
</dbReference>
<dbReference type="GO" id="GO:0030145">
    <property type="term" value="F:manganese ion binding"/>
    <property type="evidence" value="ECO:0007669"/>
    <property type="project" value="UniProtKB-UniRule"/>
</dbReference>
<evidence type="ECO:0000256" key="16">
    <source>
        <dbReference type="RuleBase" id="RU003515"/>
    </source>
</evidence>
<dbReference type="PANTHER" id="PTHR10954:SF18">
    <property type="entry name" value="RIBONUCLEASE HII"/>
    <property type="match status" value="1"/>
</dbReference>
<dbReference type="SUPFAM" id="SSF53098">
    <property type="entry name" value="Ribonuclease H-like"/>
    <property type="match status" value="1"/>
</dbReference>
<reference evidence="17 18" key="1">
    <citation type="journal article" date="2016" name="Int. J. Syst. Evol. Microbiol.">
        <title>Tessaracoccus flavus sp. nov., isolated from the drainage system of a lindane-producing factory.</title>
        <authorList>
            <person name="Kumari R."/>
            <person name="Singh P."/>
            <person name="Schumann P."/>
            <person name="Lal R."/>
        </authorList>
    </citation>
    <scope>NUCLEOTIDE SEQUENCE [LARGE SCALE GENOMIC DNA]</scope>
    <source>
        <strain evidence="17 18">RP1T</strain>
    </source>
</reference>
<name>A0A1Q2CIZ9_9ACTN</name>
<evidence type="ECO:0000256" key="5">
    <source>
        <dbReference type="ARBA" id="ARBA00007383"/>
    </source>
</evidence>
<dbReference type="PANTHER" id="PTHR10954">
    <property type="entry name" value="RIBONUCLEASE H2 SUBUNIT A"/>
    <property type="match status" value="1"/>
</dbReference>
<comment type="cofactor">
    <cofactor evidence="14 15">
        <name>Mn(2+)</name>
        <dbReference type="ChEBI" id="CHEBI:29035"/>
    </cofactor>
    <cofactor evidence="14 15">
        <name>Mg(2+)</name>
        <dbReference type="ChEBI" id="CHEBI:18420"/>
    </cofactor>
    <text evidence="14 15">Manganese or magnesium. Binds 1 divalent metal ion per monomer in the absence of substrate. May bind a second metal ion after substrate binding.</text>
</comment>
<dbReference type="AlphaFoldDB" id="A0A1Q2CIZ9"/>
<organism evidence="17 18">
    <name type="scientific">Tessaracoccus flavus</name>
    <dbReference type="NCBI Taxonomy" id="1610493"/>
    <lineage>
        <taxon>Bacteria</taxon>
        <taxon>Bacillati</taxon>
        <taxon>Actinomycetota</taxon>
        <taxon>Actinomycetes</taxon>
        <taxon>Propionibacteriales</taxon>
        <taxon>Propionibacteriaceae</taxon>
        <taxon>Tessaracoccus</taxon>
    </lineage>
</organism>
<evidence type="ECO:0000256" key="13">
    <source>
        <dbReference type="ARBA" id="ARBA00023211"/>
    </source>
</evidence>
<feature type="binding site" evidence="14 15">
    <location>
        <position position="119"/>
    </location>
    <ligand>
        <name>a divalent metal cation</name>
        <dbReference type="ChEBI" id="CHEBI:60240"/>
    </ligand>
</feature>
<evidence type="ECO:0000256" key="15">
    <source>
        <dbReference type="PROSITE-ProRule" id="PRU01319"/>
    </source>
</evidence>
<dbReference type="EC" id="3.1.26.4" evidence="6 14"/>
<keyword evidence="10 14" id="KW-0479">Metal-binding</keyword>
<dbReference type="GO" id="GO:0032299">
    <property type="term" value="C:ribonuclease H2 complex"/>
    <property type="evidence" value="ECO:0007669"/>
    <property type="project" value="TreeGrafter"/>
</dbReference>
<dbReference type="Proteomes" id="UP000188324">
    <property type="component" value="Chromosome"/>
</dbReference>
<keyword evidence="18" id="KW-1185">Reference proteome</keyword>
<dbReference type="InterPro" id="IPR001352">
    <property type="entry name" value="RNase_HII/HIII"/>
</dbReference>
<dbReference type="CDD" id="cd07182">
    <property type="entry name" value="RNase_HII_bacteria_HII_like"/>
    <property type="match status" value="1"/>
</dbReference>
<comment type="subcellular location">
    <subcellularLocation>
        <location evidence="4 14">Cytoplasm</location>
    </subcellularLocation>
</comment>
<proteinExistence type="inferred from homology"/>
<dbReference type="GO" id="GO:0004523">
    <property type="term" value="F:RNA-DNA hybrid ribonuclease activity"/>
    <property type="evidence" value="ECO:0007669"/>
    <property type="project" value="UniProtKB-UniRule"/>
</dbReference>